<protein>
    <submittedName>
        <fullName evidence="1">Uncharacterized protein</fullName>
    </submittedName>
</protein>
<name>A0A5C4U118_9CORY</name>
<dbReference type="EMBL" id="VDHJ01000029">
    <property type="protein sequence ID" value="TNL94141.1"/>
    <property type="molecule type" value="Genomic_DNA"/>
</dbReference>
<keyword evidence="2" id="KW-1185">Reference proteome</keyword>
<evidence type="ECO:0000313" key="2">
    <source>
        <dbReference type="Proteomes" id="UP000312032"/>
    </source>
</evidence>
<organism evidence="1 2">
    <name type="scientific">Corynebacterium tapiri</name>
    <dbReference type="NCBI Taxonomy" id="1448266"/>
    <lineage>
        <taxon>Bacteria</taxon>
        <taxon>Bacillati</taxon>
        <taxon>Actinomycetota</taxon>
        <taxon>Actinomycetes</taxon>
        <taxon>Mycobacteriales</taxon>
        <taxon>Corynebacteriaceae</taxon>
        <taxon>Corynebacterium</taxon>
    </lineage>
</organism>
<evidence type="ECO:0000313" key="1">
    <source>
        <dbReference type="EMBL" id="TNL94141.1"/>
    </source>
</evidence>
<sequence length="70" mass="7691">MLLSPVSVTACSIRKWIITKSCMWSDGPVVYEATFTTIQSARGKKSAEQRWGNHSTKSAVTALIEEGHHA</sequence>
<comment type="caution">
    <text evidence="1">The sequence shown here is derived from an EMBL/GenBank/DDBJ whole genome shotgun (WGS) entry which is preliminary data.</text>
</comment>
<accession>A0A5C4U118</accession>
<dbReference type="AlphaFoldDB" id="A0A5C4U118"/>
<gene>
    <name evidence="1" type="ORF">FHE74_10540</name>
</gene>
<dbReference type="Proteomes" id="UP000312032">
    <property type="component" value="Unassembled WGS sequence"/>
</dbReference>
<proteinExistence type="predicted"/>
<dbReference type="OrthoDB" id="5445431at2"/>
<reference evidence="1 2" key="1">
    <citation type="submission" date="2019-06" db="EMBL/GenBank/DDBJ databases">
        <authorList>
            <person name="Li J."/>
        </authorList>
    </citation>
    <scope>NUCLEOTIDE SEQUENCE [LARGE SCALE GENOMIC DNA]</scope>
    <source>
        <strain evidence="1 2">LMG 28165</strain>
    </source>
</reference>